<evidence type="ECO:0000259" key="1">
    <source>
        <dbReference type="Pfam" id="PF01425"/>
    </source>
</evidence>
<dbReference type="InterPro" id="IPR036928">
    <property type="entry name" value="AS_sf"/>
</dbReference>
<protein>
    <submittedName>
        <fullName evidence="2">Malonamidase E2</fullName>
    </submittedName>
</protein>
<reference evidence="2 3" key="1">
    <citation type="journal article" date="2007" name="J. Bacteriol.">
        <title>Whole-genome analysis of the methyl tert-butyl ether-degrading beta-proteobacterium Methylibium petroleiphilum PM1.</title>
        <authorList>
            <person name="Kane S.R."/>
            <person name="Chakicherla A.Y."/>
            <person name="Chain P.S.G."/>
            <person name="Schmidt R."/>
            <person name="Shin M.W."/>
            <person name="Legler T.C."/>
            <person name="Scow K.M."/>
            <person name="Larimer F.W."/>
            <person name="Lucas S.M."/>
            <person name="Richardson P.M."/>
            <person name="Hristova K.R."/>
        </authorList>
    </citation>
    <scope>NUCLEOTIDE SEQUENCE [LARGE SCALE GENOMIC DNA]</scope>
    <source>
        <strain evidence="3">ATCC BAA-1232 / LMG 22953 / PM1</strain>
    </source>
</reference>
<dbReference type="SUPFAM" id="SSF75304">
    <property type="entry name" value="Amidase signature (AS) enzymes"/>
    <property type="match status" value="1"/>
</dbReference>
<accession>A2SLW7</accession>
<dbReference type="PANTHER" id="PTHR11895">
    <property type="entry name" value="TRANSAMIDASE"/>
    <property type="match status" value="1"/>
</dbReference>
<dbReference type="InterPro" id="IPR000120">
    <property type="entry name" value="Amidase"/>
</dbReference>
<gene>
    <name evidence="2" type="ordered locus">Mpe_A3603</name>
</gene>
<dbReference type="Gene3D" id="3.90.1300.10">
    <property type="entry name" value="Amidase signature (AS) domain"/>
    <property type="match status" value="1"/>
</dbReference>
<keyword evidence="3" id="KW-1185">Reference proteome</keyword>
<dbReference type="GO" id="GO:0003824">
    <property type="term" value="F:catalytic activity"/>
    <property type="evidence" value="ECO:0007669"/>
    <property type="project" value="InterPro"/>
</dbReference>
<dbReference type="EMBL" id="CP000555">
    <property type="protein sequence ID" value="ABM96556.1"/>
    <property type="molecule type" value="Genomic_DNA"/>
</dbReference>
<sequence length="433" mass="44791">METTENHKPPATIARLAAGTLDAATLADDTLTRIDAQEAALGAFAALLPLDVARREAATAQRERRGPLHGLPVGVKDIVDTVALPTAYGSPVYAGHRPRSDAALVGAIRRAGGVVIGKTTSTEFAYLHPTATRNPNAPGRTPGGSSAGSAAAVAAGLLELAIGTQTGGSVIRPASYCGVVGYKPSFGWLPTAGVRCFSWSLDTVGLFTRTVADAAFFAQALAGRRFAATRPAPTAAPRFGVVIDYPWGPLSPAMATALQEAATRLRTAGHTVREVRLPAWAAEAFEAQATVQGWEAVRALHTELTQHADALSPLLRDYLREASRTIGDADYDAAQRITAAAREALAEDGLAAHGVDVLLTPGAPDEAPLLSEHSTGAASYNRLWTLLGTPCVGVPGLRGPHGAPLGLQVTGARGADAECLRAAAVLEALLLPR</sequence>
<dbReference type="InterPro" id="IPR023631">
    <property type="entry name" value="Amidase_dom"/>
</dbReference>
<name>A2SLW7_METPP</name>
<dbReference type="Proteomes" id="UP000000366">
    <property type="component" value="Chromosome"/>
</dbReference>
<dbReference type="STRING" id="420662.Mpe_A3603"/>
<dbReference type="AlphaFoldDB" id="A2SLW7"/>
<feature type="domain" description="Amidase" evidence="1">
    <location>
        <begin position="30"/>
        <end position="420"/>
    </location>
</feature>
<proteinExistence type="predicted"/>
<organism evidence="2 3">
    <name type="scientific">Methylibium petroleiphilum (strain ATCC BAA-1232 / LMG 22953 / PM1)</name>
    <dbReference type="NCBI Taxonomy" id="420662"/>
    <lineage>
        <taxon>Bacteria</taxon>
        <taxon>Pseudomonadati</taxon>
        <taxon>Pseudomonadota</taxon>
        <taxon>Betaproteobacteria</taxon>
        <taxon>Burkholderiales</taxon>
        <taxon>Sphaerotilaceae</taxon>
        <taxon>Methylibium</taxon>
    </lineage>
</organism>
<dbReference type="Pfam" id="PF01425">
    <property type="entry name" value="Amidase"/>
    <property type="match status" value="1"/>
</dbReference>
<dbReference type="HOGENOM" id="CLU_009600_0_0_4"/>
<evidence type="ECO:0000313" key="3">
    <source>
        <dbReference type="Proteomes" id="UP000000366"/>
    </source>
</evidence>
<dbReference type="PANTHER" id="PTHR11895:SF151">
    <property type="entry name" value="GLUTAMYL-TRNA(GLN) AMIDOTRANSFERASE SUBUNIT A"/>
    <property type="match status" value="1"/>
</dbReference>
<dbReference type="KEGG" id="mpt:Mpe_A3603"/>
<evidence type="ECO:0000313" key="2">
    <source>
        <dbReference type="EMBL" id="ABM96556.1"/>
    </source>
</evidence>
<dbReference type="eggNOG" id="COG0154">
    <property type="taxonomic scope" value="Bacteria"/>
</dbReference>
<dbReference type="RefSeq" id="WP_011831176.1">
    <property type="nucleotide sequence ID" value="NC_008825.1"/>
</dbReference>